<name>A0A4Q5IXH5_9ACTN</name>
<comment type="subcellular location">
    <subcellularLocation>
        <location evidence="1">Cell membrane</location>
        <topology evidence="1">Multi-pass membrane protein</topology>
    </subcellularLocation>
</comment>
<dbReference type="InterPro" id="IPR042094">
    <property type="entry name" value="T2SS_GspF_sf"/>
</dbReference>
<evidence type="ECO:0000313" key="10">
    <source>
        <dbReference type="Proteomes" id="UP000291189"/>
    </source>
</evidence>
<keyword evidence="3 6" id="KW-0812">Transmembrane</keyword>
<feature type="transmembrane region" description="Helical" evidence="6">
    <location>
        <begin position="605"/>
        <end position="625"/>
    </location>
</feature>
<dbReference type="PROSITE" id="PS50234">
    <property type="entry name" value="VWFA"/>
    <property type="match status" value="1"/>
</dbReference>
<dbReference type="Gene3D" id="3.40.50.410">
    <property type="entry name" value="von Willebrand factor, type A domain"/>
    <property type="match status" value="1"/>
</dbReference>
<dbReference type="Gene3D" id="1.20.81.30">
    <property type="entry name" value="Type II secretion system (T2SS), domain F"/>
    <property type="match status" value="1"/>
</dbReference>
<evidence type="ECO:0000256" key="2">
    <source>
        <dbReference type="ARBA" id="ARBA00022475"/>
    </source>
</evidence>
<keyword evidence="2" id="KW-1003">Cell membrane</keyword>
<feature type="signal peptide" evidence="7">
    <location>
        <begin position="1"/>
        <end position="18"/>
    </location>
</feature>
<dbReference type="Pfam" id="PF00482">
    <property type="entry name" value="T2SSF"/>
    <property type="match status" value="1"/>
</dbReference>
<dbReference type="Pfam" id="PF13519">
    <property type="entry name" value="VWA_2"/>
    <property type="match status" value="1"/>
</dbReference>
<feature type="transmembrane region" description="Helical" evidence="6">
    <location>
        <begin position="312"/>
        <end position="336"/>
    </location>
</feature>
<dbReference type="Proteomes" id="UP000291189">
    <property type="component" value="Unassembled WGS sequence"/>
</dbReference>
<evidence type="ECO:0000256" key="3">
    <source>
        <dbReference type="ARBA" id="ARBA00022692"/>
    </source>
</evidence>
<keyword evidence="7" id="KW-0732">Signal</keyword>
<keyword evidence="5 6" id="KW-0472">Membrane</keyword>
<dbReference type="SMART" id="SM00327">
    <property type="entry name" value="VWA"/>
    <property type="match status" value="1"/>
</dbReference>
<dbReference type="InterPro" id="IPR018076">
    <property type="entry name" value="T2SS_GspF_dom"/>
</dbReference>
<accession>A0A4Q5IXH5</accession>
<gene>
    <name evidence="9" type="ORF">ETU37_21550</name>
</gene>
<evidence type="ECO:0000256" key="7">
    <source>
        <dbReference type="SAM" id="SignalP"/>
    </source>
</evidence>
<feature type="transmembrane region" description="Helical" evidence="6">
    <location>
        <begin position="429"/>
        <end position="449"/>
    </location>
</feature>
<dbReference type="InterPro" id="IPR036465">
    <property type="entry name" value="vWFA_dom_sf"/>
</dbReference>
<dbReference type="InterPro" id="IPR002035">
    <property type="entry name" value="VWF_A"/>
</dbReference>
<dbReference type="SUPFAM" id="SSF53300">
    <property type="entry name" value="vWA-like"/>
    <property type="match status" value="1"/>
</dbReference>
<evidence type="ECO:0000259" key="8">
    <source>
        <dbReference type="PROSITE" id="PS50234"/>
    </source>
</evidence>
<evidence type="ECO:0000256" key="1">
    <source>
        <dbReference type="ARBA" id="ARBA00004651"/>
    </source>
</evidence>
<evidence type="ECO:0000256" key="4">
    <source>
        <dbReference type="ARBA" id="ARBA00022989"/>
    </source>
</evidence>
<reference evidence="9 10" key="1">
    <citation type="submission" date="2019-01" db="EMBL/GenBank/DDBJ databases">
        <title>Nocardioides guangzhouensis sp. nov., an actinobacterium isolated from soil.</title>
        <authorList>
            <person name="Fu Y."/>
            <person name="Cai Y."/>
            <person name="Lin Z."/>
            <person name="Chen P."/>
        </authorList>
    </citation>
    <scope>NUCLEOTIDE SEQUENCE [LARGE SCALE GENOMIC DNA]</scope>
    <source>
        <strain evidence="9 10">NBRC 105384</strain>
    </source>
</reference>
<dbReference type="RefSeq" id="WP_129989384.1">
    <property type="nucleotide sequence ID" value="NZ_SDPU01000035.1"/>
</dbReference>
<evidence type="ECO:0000313" key="9">
    <source>
        <dbReference type="EMBL" id="RYU09619.1"/>
    </source>
</evidence>
<proteinExistence type="predicted"/>
<feature type="domain" description="VWFA" evidence="8">
    <location>
        <begin position="77"/>
        <end position="241"/>
    </location>
</feature>
<dbReference type="CDD" id="cd00198">
    <property type="entry name" value="vWFA"/>
    <property type="match status" value="1"/>
</dbReference>
<comment type="caution">
    <text evidence="9">The sequence shown here is derived from an EMBL/GenBank/DDBJ whole genome shotgun (WGS) entry which is preliminary data.</text>
</comment>
<feature type="transmembrane region" description="Helical" evidence="6">
    <location>
        <begin position="574"/>
        <end position="593"/>
    </location>
</feature>
<dbReference type="PANTHER" id="PTHR35007:SF1">
    <property type="entry name" value="PILUS ASSEMBLY PROTEIN"/>
    <property type="match status" value="1"/>
</dbReference>
<keyword evidence="4 6" id="KW-1133">Transmembrane helix</keyword>
<dbReference type="PANTHER" id="PTHR35007">
    <property type="entry name" value="INTEGRAL MEMBRANE PROTEIN-RELATED"/>
    <property type="match status" value="1"/>
</dbReference>
<feature type="chain" id="PRO_5020605137" evidence="7">
    <location>
        <begin position="19"/>
        <end position="633"/>
    </location>
</feature>
<protein>
    <submittedName>
        <fullName evidence="9">VWA domain-containing protein</fullName>
    </submittedName>
</protein>
<sequence length="633" mass="65881">MALLLATPLLLTGPAAHAADGSIDHVEPGDGSFQVLFSLPGAGAVEPDLDSVSVSLDGEVLPATAEPADEAEAVERTTILAMDVSSSMRKDNRFGEAQTAAKAFLAAAPDDLRVGIVTFAGDVEVAQEPTLDRESSAAVIDGLTLSNQTRLYDGVLESVTASGTEGSRSLLVLSDGRDTSDTPIERVTSAVELAQVKVDVVALAQSPEDTALLTQLADAGSGSVITADDPEALTQVFADEAAAIASQILVTVTPPEDFAASEGTLAVAVDAGGEAYTDSAFVTVASAAATPPGPDPTQLKAVEPSGFEIPRVWMYGGLVAAALGVIILIVGAVGGLGSGKDTVQDRIAAYTRKGSRKLSAPAPESQSVAAQAVGVATKVVERNANLESALGQRLEAAGMSIKPAEWLLTHAGIAFAVGLLGLLLSSGNFLIAVIGLAFGSALPWLFLSFKRSRRVKAFKAQLADTLQLMAGSLSAGLSLAQSVDTVVREGSDPMGTEFRRALVEARLGVEIEDALEGVGERMESVDFRWVVMAIRIQREVGGNLAELLTSVAETIREREYLERQVLALSAEGRLSVWILGGLPPGFMLYLLVANPEYLHPLISTPIGYIMLGGMAVLLVAGVFWMKKLVKVEV</sequence>
<dbReference type="OrthoDB" id="597333at2"/>
<evidence type="ECO:0000256" key="5">
    <source>
        <dbReference type="ARBA" id="ARBA00023136"/>
    </source>
</evidence>
<dbReference type="GO" id="GO:0005886">
    <property type="term" value="C:plasma membrane"/>
    <property type="evidence" value="ECO:0007669"/>
    <property type="project" value="UniProtKB-SubCell"/>
</dbReference>
<organism evidence="9 10">
    <name type="scientific">Nocardioides iriomotensis</name>
    <dbReference type="NCBI Taxonomy" id="715784"/>
    <lineage>
        <taxon>Bacteria</taxon>
        <taxon>Bacillati</taxon>
        <taxon>Actinomycetota</taxon>
        <taxon>Actinomycetes</taxon>
        <taxon>Propionibacteriales</taxon>
        <taxon>Nocardioidaceae</taxon>
        <taxon>Nocardioides</taxon>
    </lineage>
</organism>
<dbReference type="AlphaFoldDB" id="A0A4Q5IXH5"/>
<feature type="transmembrane region" description="Helical" evidence="6">
    <location>
        <begin position="406"/>
        <end position="423"/>
    </location>
</feature>
<dbReference type="EMBL" id="SDPU01000035">
    <property type="protein sequence ID" value="RYU09619.1"/>
    <property type="molecule type" value="Genomic_DNA"/>
</dbReference>
<keyword evidence="10" id="KW-1185">Reference proteome</keyword>
<evidence type="ECO:0000256" key="6">
    <source>
        <dbReference type="SAM" id="Phobius"/>
    </source>
</evidence>